<gene>
    <name evidence="1" type="ORF">L2E82_32647</name>
</gene>
<protein>
    <submittedName>
        <fullName evidence="1">Uncharacterized protein</fullName>
    </submittedName>
</protein>
<organism evidence="1 2">
    <name type="scientific">Cichorium intybus</name>
    <name type="common">Chicory</name>
    <dbReference type="NCBI Taxonomy" id="13427"/>
    <lineage>
        <taxon>Eukaryota</taxon>
        <taxon>Viridiplantae</taxon>
        <taxon>Streptophyta</taxon>
        <taxon>Embryophyta</taxon>
        <taxon>Tracheophyta</taxon>
        <taxon>Spermatophyta</taxon>
        <taxon>Magnoliopsida</taxon>
        <taxon>eudicotyledons</taxon>
        <taxon>Gunneridae</taxon>
        <taxon>Pentapetalae</taxon>
        <taxon>asterids</taxon>
        <taxon>campanulids</taxon>
        <taxon>Asterales</taxon>
        <taxon>Asteraceae</taxon>
        <taxon>Cichorioideae</taxon>
        <taxon>Cichorieae</taxon>
        <taxon>Cichoriinae</taxon>
        <taxon>Cichorium</taxon>
    </lineage>
</organism>
<dbReference type="Proteomes" id="UP001055811">
    <property type="component" value="Linkage Group LG06"/>
</dbReference>
<name>A0ACB9BJ31_CICIN</name>
<proteinExistence type="predicted"/>
<keyword evidence="2" id="KW-1185">Reference proteome</keyword>
<comment type="caution">
    <text evidence="1">The sequence shown here is derived from an EMBL/GenBank/DDBJ whole genome shotgun (WGS) entry which is preliminary data.</text>
</comment>
<sequence length="88" mass="10681">MKSLVLLMQVIQKVDQNQTLVAFPSSVTSVQPKWLPLLQFCKPIHTLDINSYRIRHQHHHNRQQYLLFRCYLFQFSEPLMDFGWYCWV</sequence>
<reference evidence="2" key="1">
    <citation type="journal article" date="2022" name="Mol. Ecol. Resour.">
        <title>The genomes of chicory, endive, great burdock and yacon provide insights into Asteraceae palaeo-polyploidization history and plant inulin production.</title>
        <authorList>
            <person name="Fan W."/>
            <person name="Wang S."/>
            <person name="Wang H."/>
            <person name="Wang A."/>
            <person name="Jiang F."/>
            <person name="Liu H."/>
            <person name="Zhao H."/>
            <person name="Xu D."/>
            <person name="Zhang Y."/>
        </authorList>
    </citation>
    <scope>NUCLEOTIDE SEQUENCE [LARGE SCALE GENOMIC DNA]</scope>
    <source>
        <strain evidence="2">cv. Punajuju</strain>
    </source>
</reference>
<evidence type="ECO:0000313" key="2">
    <source>
        <dbReference type="Proteomes" id="UP001055811"/>
    </source>
</evidence>
<evidence type="ECO:0000313" key="1">
    <source>
        <dbReference type="EMBL" id="KAI3721630.1"/>
    </source>
</evidence>
<reference evidence="1 2" key="2">
    <citation type="journal article" date="2022" name="Mol. Ecol. Resour.">
        <title>The genomes of chicory, endive, great burdock and yacon provide insights into Asteraceae paleo-polyploidization history and plant inulin production.</title>
        <authorList>
            <person name="Fan W."/>
            <person name="Wang S."/>
            <person name="Wang H."/>
            <person name="Wang A."/>
            <person name="Jiang F."/>
            <person name="Liu H."/>
            <person name="Zhao H."/>
            <person name="Xu D."/>
            <person name="Zhang Y."/>
        </authorList>
    </citation>
    <scope>NUCLEOTIDE SEQUENCE [LARGE SCALE GENOMIC DNA]</scope>
    <source>
        <strain evidence="2">cv. Punajuju</strain>
        <tissue evidence="1">Leaves</tissue>
    </source>
</reference>
<accession>A0ACB9BJ31</accession>
<dbReference type="EMBL" id="CM042014">
    <property type="protein sequence ID" value="KAI3721630.1"/>
    <property type="molecule type" value="Genomic_DNA"/>
</dbReference>